<dbReference type="OrthoDB" id="2061990at2"/>
<dbReference type="EMBL" id="VMNW02000125">
    <property type="protein sequence ID" value="KAA9150087.1"/>
    <property type="molecule type" value="Genomic_DNA"/>
</dbReference>
<evidence type="ECO:0000256" key="2">
    <source>
        <dbReference type="ARBA" id="ARBA00023315"/>
    </source>
</evidence>
<keyword evidence="6" id="KW-1185">Reference proteome</keyword>
<dbReference type="RefSeq" id="WP_144761239.1">
    <property type="nucleotide sequence ID" value="NZ_VMNW02000125.1"/>
</dbReference>
<comment type="similarity">
    <text evidence="3">Belongs to the acetyltransferase family. RimJ subfamily.</text>
</comment>
<reference evidence="5" key="1">
    <citation type="submission" date="2019-09" db="EMBL/GenBank/DDBJ databases">
        <authorList>
            <person name="Teo W.F.A."/>
            <person name="Duangmal K."/>
        </authorList>
    </citation>
    <scope>NUCLEOTIDE SEQUENCE [LARGE SCALE GENOMIC DNA]</scope>
    <source>
        <strain evidence="5">K81G1</strain>
    </source>
</reference>
<dbReference type="InterPro" id="IPR051531">
    <property type="entry name" value="N-acetyltransferase"/>
</dbReference>
<dbReference type="PANTHER" id="PTHR43792:SF8">
    <property type="entry name" value="[RIBOSOMAL PROTEIN US5]-ALANINE N-ACETYLTRANSFERASE"/>
    <property type="match status" value="1"/>
</dbReference>
<proteinExistence type="inferred from homology"/>
<dbReference type="Pfam" id="PF13302">
    <property type="entry name" value="Acetyltransf_3"/>
    <property type="match status" value="1"/>
</dbReference>
<dbReference type="AlphaFoldDB" id="A0A5N0UKK7"/>
<dbReference type="PANTHER" id="PTHR43792">
    <property type="entry name" value="GNAT FAMILY, PUTATIVE (AFU_ORTHOLOGUE AFUA_3G00765)-RELATED-RELATED"/>
    <property type="match status" value="1"/>
</dbReference>
<dbReference type="Proteomes" id="UP000319769">
    <property type="component" value="Unassembled WGS sequence"/>
</dbReference>
<feature type="domain" description="N-acetyltransferase" evidence="4">
    <location>
        <begin position="11"/>
        <end position="177"/>
    </location>
</feature>
<evidence type="ECO:0000259" key="4">
    <source>
        <dbReference type="PROSITE" id="PS51186"/>
    </source>
</evidence>
<name>A0A5N0UKK7_9PSEU</name>
<gene>
    <name evidence="5" type="ORF">FPZ12_041925</name>
</gene>
<evidence type="ECO:0000256" key="1">
    <source>
        <dbReference type="ARBA" id="ARBA00022679"/>
    </source>
</evidence>
<evidence type="ECO:0000256" key="3">
    <source>
        <dbReference type="ARBA" id="ARBA00038502"/>
    </source>
</evidence>
<keyword evidence="1" id="KW-0808">Transferase</keyword>
<dbReference type="GO" id="GO:0016747">
    <property type="term" value="F:acyltransferase activity, transferring groups other than amino-acyl groups"/>
    <property type="evidence" value="ECO:0007669"/>
    <property type="project" value="InterPro"/>
</dbReference>
<sequence>MEPVEISAGGYRLRQLRADATIDDRPALIAAFADPEHSRYIVNYNVRNLSQAASYVNQRAAEWFGDERCSWAIAEPATEELLGEVGLKSLDLAERLAEIALWIHPNARGRGISVVAVRAALRFGFETLGLLDIGYRHHPDNHASAAVAKRCAFTRLGLGGDPRQPGGRLVEWIQRAG</sequence>
<comment type="caution">
    <text evidence="5">The sequence shown here is derived from an EMBL/GenBank/DDBJ whole genome shotgun (WGS) entry which is preliminary data.</text>
</comment>
<protein>
    <submittedName>
        <fullName evidence="5">GNAT family N-acetyltransferase</fullName>
    </submittedName>
</protein>
<keyword evidence="2" id="KW-0012">Acyltransferase</keyword>
<accession>A0A5N0UKK7</accession>
<dbReference type="InterPro" id="IPR016181">
    <property type="entry name" value="Acyl_CoA_acyltransferase"/>
</dbReference>
<dbReference type="Gene3D" id="3.40.630.30">
    <property type="match status" value="1"/>
</dbReference>
<dbReference type="InterPro" id="IPR000182">
    <property type="entry name" value="GNAT_dom"/>
</dbReference>
<organism evidence="5 6">
    <name type="scientific">Amycolatopsis acidicola</name>
    <dbReference type="NCBI Taxonomy" id="2596893"/>
    <lineage>
        <taxon>Bacteria</taxon>
        <taxon>Bacillati</taxon>
        <taxon>Actinomycetota</taxon>
        <taxon>Actinomycetes</taxon>
        <taxon>Pseudonocardiales</taxon>
        <taxon>Pseudonocardiaceae</taxon>
        <taxon>Amycolatopsis</taxon>
    </lineage>
</organism>
<dbReference type="SUPFAM" id="SSF55729">
    <property type="entry name" value="Acyl-CoA N-acyltransferases (Nat)"/>
    <property type="match status" value="1"/>
</dbReference>
<evidence type="ECO:0000313" key="5">
    <source>
        <dbReference type="EMBL" id="KAA9150087.1"/>
    </source>
</evidence>
<dbReference type="PROSITE" id="PS51186">
    <property type="entry name" value="GNAT"/>
    <property type="match status" value="1"/>
</dbReference>
<evidence type="ECO:0000313" key="6">
    <source>
        <dbReference type="Proteomes" id="UP000319769"/>
    </source>
</evidence>